<comment type="caution">
    <text evidence="1">The sequence shown here is derived from an EMBL/GenBank/DDBJ whole genome shotgun (WGS) entry which is preliminary data.</text>
</comment>
<reference evidence="2" key="1">
    <citation type="journal article" date="2024" name="IScience">
        <title>Strigolactones Initiate the Formation of Haustorium-like Structures in Castilleja.</title>
        <authorList>
            <person name="Buerger M."/>
            <person name="Peterson D."/>
            <person name="Chory J."/>
        </authorList>
    </citation>
    <scope>NUCLEOTIDE SEQUENCE [LARGE SCALE GENOMIC DNA]</scope>
</reference>
<dbReference type="AlphaFoldDB" id="A0ABD3CDU2"/>
<name>A0ABD3CDU2_9LAMI</name>
<keyword evidence="2" id="KW-1185">Reference proteome</keyword>
<organism evidence="1 2">
    <name type="scientific">Castilleja foliolosa</name>
    <dbReference type="NCBI Taxonomy" id="1961234"/>
    <lineage>
        <taxon>Eukaryota</taxon>
        <taxon>Viridiplantae</taxon>
        <taxon>Streptophyta</taxon>
        <taxon>Embryophyta</taxon>
        <taxon>Tracheophyta</taxon>
        <taxon>Spermatophyta</taxon>
        <taxon>Magnoliopsida</taxon>
        <taxon>eudicotyledons</taxon>
        <taxon>Gunneridae</taxon>
        <taxon>Pentapetalae</taxon>
        <taxon>asterids</taxon>
        <taxon>lamiids</taxon>
        <taxon>Lamiales</taxon>
        <taxon>Orobanchaceae</taxon>
        <taxon>Pedicularideae</taxon>
        <taxon>Castillejinae</taxon>
        <taxon>Castilleja</taxon>
    </lineage>
</organism>
<protein>
    <recommendedName>
        <fullName evidence="3">Secreted protein</fullName>
    </recommendedName>
</protein>
<evidence type="ECO:0000313" key="1">
    <source>
        <dbReference type="EMBL" id="KAL3628048.1"/>
    </source>
</evidence>
<accession>A0ABD3CDU2</accession>
<sequence length="88" mass="9575">MKLTHFMSTMIRFCIAQIRPAIFDLTLRCADPPVLSSLLLGVNDFILLLSSSSLSSSSSDPARKLFVTTCAFANTAQNCSCFSAITHK</sequence>
<gene>
    <name evidence="1" type="ORF">CASFOL_028150</name>
</gene>
<evidence type="ECO:0008006" key="3">
    <source>
        <dbReference type="Google" id="ProtNLM"/>
    </source>
</evidence>
<proteinExistence type="predicted"/>
<dbReference type="Proteomes" id="UP001632038">
    <property type="component" value="Unassembled WGS sequence"/>
</dbReference>
<evidence type="ECO:0000313" key="2">
    <source>
        <dbReference type="Proteomes" id="UP001632038"/>
    </source>
</evidence>
<dbReference type="EMBL" id="JAVIJP010000037">
    <property type="protein sequence ID" value="KAL3628048.1"/>
    <property type="molecule type" value="Genomic_DNA"/>
</dbReference>